<dbReference type="Gene3D" id="3.30.420.40">
    <property type="match status" value="2"/>
</dbReference>
<dbReference type="AlphaFoldDB" id="A0A1H4JMS3"/>
<feature type="domain" description="ATPase BadF/BadG/BcrA/BcrD type" evidence="1">
    <location>
        <begin position="8"/>
        <end position="257"/>
    </location>
</feature>
<gene>
    <name evidence="2" type="ORF">SAMN05216452_1521</name>
</gene>
<name>A0A1H4JMS3_9HYPH</name>
<dbReference type="EMBL" id="FNSL01000001">
    <property type="protein sequence ID" value="SEB47563.1"/>
    <property type="molecule type" value="Genomic_DNA"/>
</dbReference>
<keyword evidence="3" id="KW-1185">Reference proteome</keyword>
<dbReference type="Pfam" id="PF01869">
    <property type="entry name" value="BcrAD_BadFG"/>
    <property type="match status" value="1"/>
</dbReference>
<dbReference type="InterPro" id="IPR002731">
    <property type="entry name" value="ATPase_BadF"/>
</dbReference>
<reference evidence="3" key="1">
    <citation type="submission" date="2016-10" db="EMBL/GenBank/DDBJ databases">
        <authorList>
            <person name="Varghese N."/>
            <person name="Submissions S."/>
        </authorList>
    </citation>
    <scope>NUCLEOTIDE SEQUENCE [LARGE SCALE GENOMIC DNA]</scope>
    <source>
        <strain evidence="3">ES.061</strain>
    </source>
</reference>
<sequence>MSEYVIAIDGGGTSCRAALADRHGRVVGRGKRGSANIFTTSDAIGKNIVAAAGEALKDAGVDVDRLSEIPAFLGLAGINVGERQQELAKALPFADTRFVHDGLIALQGALGDEDGVMAILGTGSVYVSRSNGALRNVGGWGFAIGDQASGAVIGRTLLQQTLLAHDGIREHTPLSRAVMARFDDDPEAMVEFAQQSARPADYGAFAPLIFEHDSKGDLLARDILLDAVRDITMALDAVVFRGCDRLCLLGGLAQEYARRLAPRHRAILKEPQGDALSGAVQLALRAFAHEMAGEERR</sequence>
<evidence type="ECO:0000313" key="3">
    <source>
        <dbReference type="Proteomes" id="UP000199064"/>
    </source>
</evidence>
<evidence type="ECO:0000313" key="2">
    <source>
        <dbReference type="EMBL" id="SEB47563.1"/>
    </source>
</evidence>
<dbReference type="Proteomes" id="UP000199064">
    <property type="component" value="Unassembled WGS sequence"/>
</dbReference>
<proteinExistence type="predicted"/>
<dbReference type="InterPro" id="IPR052519">
    <property type="entry name" value="Euk-type_GlcNAc_Kinase"/>
</dbReference>
<keyword evidence="2" id="KW-0418">Kinase</keyword>
<dbReference type="SUPFAM" id="SSF53067">
    <property type="entry name" value="Actin-like ATPase domain"/>
    <property type="match status" value="2"/>
</dbReference>
<dbReference type="PANTHER" id="PTHR43190:SF3">
    <property type="entry name" value="N-ACETYL-D-GLUCOSAMINE KINASE"/>
    <property type="match status" value="1"/>
</dbReference>
<dbReference type="InterPro" id="IPR043129">
    <property type="entry name" value="ATPase_NBD"/>
</dbReference>
<keyword evidence="2" id="KW-0808">Transferase</keyword>
<dbReference type="CDD" id="cd24082">
    <property type="entry name" value="ASKHA_NBD_GspK-like"/>
    <property type="match status" value="1"/>
</dbReference>
<evidence type="ECO:0000259" key="1">
    <source>
        <dbReference type="Pfam" id="PF01869"/>
    </source>
</evidence>
<protein>
    <submittedName>
        <fullName evidence="2">Glucosamine kinase</fullName>
    </submittedName>
</protein>
<dbReference type="GO" id="GO:0016301">
    <property type="term" value="F:kinase activity"/>
    <property type="evidence" value="ECO:0007669"/>
    <property type="project" value="UniProtKB-KW"/>
</dbReference>
<dbReference type="RefSeq" id="WP_090327931.1">
    <property type="nucleotide sequence ID" value="NZ_FNSL01000001.1"/>
</dbReference>
<dbReference type="PANTHER" id="PTHR43190">
    <property type="entry name" value="N-ACETYL-D-GLUCOSAMINE KINASE"/>
    <property type="match status" value="1"/>
</dbReference>
<accession>A0A1H4JMS3</accession>
<organism evidence="2 3">
    <name type="scientific">Nitratireductor aquibiodomus</name>
    <dbReference type="NCBI Taxonomy" id="204799"/>
    <lineage>
        <taxon>Bacteria</taxon>
        <taxon>Pseudomonadati</taxon>
        <taxon>Pseudomonadota</taxon>
        <taxon>Alphaproteobacteria</taxon>
        <taxon>Hyphomicrobiales</taxon>
        <taxon>Phyllobacteriaceae</taxon>
        <taxon>Nitratireductor</taxon>
    </lineage>
</organism>